<comment type="caution">
    <text evidence="2">The sequence shown here is derived from an EMBL/GenBank/DDBJ whole genome shotgun (WGS) entry which is preliminary data.</text>
</comment>
<accession>A0A2P4XUI7</accession>
<dbReference type="AlphaFoldDB" id="A0A2P4XUI7"/>
<name>A0A2P4XUI7_9STRA</name>
<reference evidence="2 3" key="1">
    <citation type="journal article" date="2017" name="Genome Biol. Evol.">
        <title>Phytophthora megakarya and P. palmivora, closely related causal agents of cacao black pod rot, underwent increases in genome sizes and gene numbers by different mechanisms.</title>
        <authorList>
            <person name="Ali S.S."/>
            <person name="Shao J."/>
            <person name="Lary D.J."/>
            <person name="Kronmiller B."/>
            <person name="Shen D."/>
            <person name="Strem M.D."/>
            <person name="Amoako-Attah I."/>
            <person name="Akrofi A.Y."/>
            <person name="Begoude B.A."/>
            <person name="Ten Hoopen G.M."/>
            <person name="Coulibaly K."/>
            <person name="Kebe B.I."/>
            <person name="Melnick R.L."/>
            <person name="Guiltinan M.J."/>
            <person name="Tyler B.M."/>
            <person name="Meinhardt L.W."/>
            <person name="Bailey B.A."/>
        </authorList>
    </citation>
    <scope>NUCLEOTIDE SEQUENCE [LARGE SCALE GENOMIC DNA]</scope>
    <source>
        <strain evidence="3">sbr112.9</strain>
    </source>
</reference>
<evidence type="ECO:0000256" key="1">
    <source>
        <dbReference type="SAM" id="MobiDB-lite"/>
    </source>
</evidence>
<keyword evidence="3" id="KW-1185">Reference proteome</keyword>
<evidence type="ECO:0000313" key="2">
    <source>
        <dbReference type="EMBL" id="POM69223.1"/>
    </source>
</evidence>
<evidence type="ECO:0000313" key="3">
    <source>
        <dbReference type="Proteomes" id="UP000237271"/>
    </source>
</evidence>
<organism evidence="2 3">
    <name type="scientific">Phytophthora palmivora</name>
    <dbReference type="NCBI Taxonomy" id="4796"/>
    <lineage>
        <taxon>Eukaryota</taxon>
        <taxon>Sar</taxon>
        <taxon>Stramenopiles</taxon>
        <taxon>Oomycota</taxon>
        <taxon>Peronosporomycetes</taxon>
        <taxon>Peronosporales</taxon>
        <taxon>Peronosporaceae</taxon>
        <taxon>Phytophthora</taxon>
    </lineage>
</organism>
<sequence length="208" mass="22890">MTQDVKKTLDRQSPETRAPEHKRVRLSPPTLPQVSAYLPPLRNVTAKSSTSTTPIAPGNNSQKLVELRRKYLGAISMVIQELKAVLTYGPGSASPDAPVPPAVVLKLVRTVQTLEKLQGLLLMNPTRLRRVSQTQLETVEQQIKKNLLPLATLFRSFDREKGGDSAQTAADIGEKTELKSPRSPSGVSVAPLPRHDWRFLSMALSLQL</sequence>
<gene>
    <name evidence="2" type="ORF">PHPALM_14513</name>
</gene>
<protein>
    <submittedName>
        <fullName evidence="2">Uncharacterized protein</fullName>
    </submittedName>
</protein>
<feature type="region of interest" description="Disordered" evidence="1">
    <location>
        <begin position="162"/>
        <end position="189"/>
    </location>
</feature>
<dbReference type="Proteomes" id="UP000237271">
    <property type="component" value="Unassembled WGS sequence"/>
</dbReference>
<feature type="region of interest" description="Disordered" evidence="1">
    <location>
        <begin position="1"/>
        <end position="32"/>
    </location>
</feature>
<proteinExistence type="predicted"/>
<dbReference type="EMBL" id="NCKW01007911">
    <property type="protein sequence ID" value="POM69223.1"/>
    <property type="molecule type" value="Genomic_DNA"/>
</dbReference>
<dbReference type="OrthoDB" id="166258at2759"/>
<feature type="compositionally biased region" description="Basic and acidic residues" evidence="1">
    <location>
        <begin position="1"/>
        <end position="21"/>
    </location>
</feature>